<dbReference type="EMBL" id="AB173219">
    <property type="protein sequence ID" value="BAE90281.1"/>
    <property type="molecule type" value="mRNA"/>
</dbReference>
<sequence length="38" mass="4172">MLCAFASLKKKKKKSNSCLSLPQAPCRSTSSFRKNKGP</sequence>
<dbReference type="AlphaFoldDB" id="I7G705"/>
<protein>
    <submittedName>
        <fullName evidence="2">Macaca fascicularis brain cDNA clone: QflA-21555, similar to human O-acyltransferase (membrane bound) domain containing 1(OACT1), mRNA, RefSeq: XM_371801.2</fullName>
    </submittedName>
</protein>
<feature type="compositionally biased region" description="Polar residues" evidence="1">
    <location>
        <begin position="18"/>
        <end position="32"/>
    </location>
</feature>
<feature type="region of interest" description="Disordered" evidence="1">
    <location>
        <begin position="18"/>
        <end position="38"/>
    </location>
</feature>
<keyword evidence="2" id="KW-0012">Acyltransferase</keyword>
<accession>I7G705</accession>
<keyword evidence="2" id="KW-0808">Transferase</keyword>
<evidence type="ECO:0000256" key="1">
    <source>
        <dbReference type="SAM" id="MobiDB-lite"/>
    </source>
</evidence>
<dbReference type="GO" id="GO:0016746">
    <property type="term" value="F:acyltransferase activity"/>
    <property type="evidence" value="ECO:0007669"/>
    <property type="project" value="UniProtKB-KW"/>
</dbReference>
<reference evidence="2" key="1">
    <citation type="journal article" date="2007" name="PLoS Biol.">
        <title>Rate of evolution in brain-expressed genes in humans and other primates.</title>
        <authorList>
            <person name="Wang H.-Y."/>
            <person name="Chien H.-C."/>
            <person name="Osada N."/>
            <person name="Hashimoto K."/>
            <person name="Sugano S."/>
            <person name="Gojobori T."/>
            <person name="Chou C.-K."/>
            <person name="Tsai S.-F."/>
            <person name="Wu C.-I."/>
            <person name="Shen C.-K.J."/>
        </authorList>
    </citation>
    <scope>NUCLEOTIDE SEQUENCE</scope>
</reference>
<organism evidence="2">
    <name type="scientific">Macaca fascicularis</name>
    <name type="common">Crab-eating macaque</name>
    <name type="synonym">Cynomolgus monkey</name>
    <dbReference type="NCBI Taxonomy" id="9541"/>
    <lineage>
        <taxon>Eukaryota</taxon>
        <taxon>Metazoa</taxon>
        <taxon>Chordata</taxon>
        <taxon>Craniata</taxon>
        <taxon>Vertebrata</taxon>
        <taxon>Euteleostomi</taxon>
        <taxon>Mammalia</taxon>
        <taxon>Eutheria</taxon>
        <taxon>Euarchontoglires</taxon>
        <taxon>Primates</taxon>
        <taxon>Haplorrhini</taxon>
        <taxon>Catarrhini</taxon>
        <taxon>Cercopithecidae</taxon>
        <taxon>Cercopithecinae</taxon>
        <taxon>Macaca</taxon>
    </lineage>
</organism>
<proteinExistence type="evidence at transcript level"/>
<name>I7G705_MACFA</name>
<evidence type="ECO:0000313" key="2">
    <source>
        <dbReference type="EMBL" id="BAE90281.1"/>
    </source>
</evidence>